<comment type="caution">
    <text evidence="4">The sequence shown here is derived from an EMBL/GenBank/DDBJ whole genome shotgun (WGS) entry which is preliminary data.</text>
</comment>
<dbReference type="CDD" id="cd03801">
    <property type="entry name" value="GT4_PimA-like"/>
    <property type="match status" value="1"/>
</dbReference>
<dbReference type="CDD" id="cd11579">
    <property type="entry name" value="Glyco_tran_WbsX"/>
    <property type="match status" value="1"/>
</dbReference>
<dbReference type="InterPro" id="IPR001296">
    <property type="entry name" value="Glyco_trans_1"/>
</dbReference>
<dbReference type="InterPro" id="IPR032719">
    <property type="entry name" value="WbsX"/>
</dbReference>
<feature type="compositionally biased region" description="Basic and acidic residues" evidence="1">
    <location>
        <begin position="8"/>
        <end position="19"/>
    </location>
</feature>
<dbReference type="SUPFAM" id="SSF53756">
    <property type="entry name" value="UDP-Glycosyltransferase/glycogen phosphorylase"/>
    <property type="match status" value="1"/>
</dbReference>
<dbReference type="Gene3D" id="3.20.20.80">
    <property type="entry name" value="Glycosidases"/>
    <property type="match status" value="1"/>
</dbReference>
<evidence type="ECO:0000259" key="2">
    <source>
        <dbReference type="Pfam" id="PF00534"/>
    </source>
</evidence>
<dbReference type="InterPro" id="IPR029044">
    <property type="entry name" value="Nucleotide-diphossugar_trans"/>
</dbReference>
<dbReference type="RefSeq" id="WP_244439260.1">
    <property type="nucleotide sequence ID" value="NZ_CP150124.1"/>
</dbReference>
<keyword evidence="5" id="KW-1185">Reference proteome</keyword>
<reference evidence="4 5" key="1">
    <citation type="submission" date="2024-07" db="EMBL/GenBank/DDBJ databases">
        <title>Genomic Encyclopedia of Type Strains, Phase V (KMG-V): Genome sequencing to study the core and pangenomes of soil and plant-associated prokaryotes.</title>
        <authorList>
            <person name="Whitman W."/>
        </authorList>
    </citation>
    <scope>NUCLEOTIDE SEQUENCE [LARGE SCALE GENOMIC DNA]</scope>
    <source>
        <strain evidence="4 5">USDA 152</strain>
    </source>
</reference>
<dbReference type="Pfam" id="PF00535">
    <property type="entry name" value="Glycos_transf_2"/>
    <property type="match status" value="1"/>
</dbReference>
<evidence type="ECO:0000259" key="3">
    <source>
        <dbReference type="Pfam" id="PF00535"/>
    </source>
</evidence>
<evidence type="ECO:0000313" key="4">
    <source>
        <dbReference type="EMBL" id="MEY9451231.1"/>
    </source>
</evidence>
<organism evidence="4 5">
    <name type="scientific">Bradyrhizobium ottawaense</name>
    <dbReference type="NCBI Taxonomy" id="931866"/>
    <lineage>
        <taxon>Bacteria</taxon>
        <taxon>Pseudomonadati</taxon>
        <taxon>Pseudomonadota</taxon>
        <taxon>Alphaproteobacteria</taxon>
        <taxon>Hyphomicrobiales</taxon>
        <taxon>Nitrobacteraceae</taxon>
        <taxon>Bradyrhizobium</taxon>
    </lineage>
</organism>
<evidence type="ECO:0000256" key="1">
    <source>
        <dbReference type="SAM" id="MobiDB-lite"/>
    </source>
</evidence>
<feature type="region of interest" description="Disordered" evidence="1">
    <location>
        <begin position="1"/>
        <end position="71"/>
    </location>
</feature>
<dbReference type="SUPFAM" id="SSF53448">
    <property type="entry name" value="Nucleotide-diphospho-sugar transferases"/>
    <property type="match status" value="1"/>
</dbReference>
<accession>A0ABV4FJT2</accession>
<dbReference type="EMBL" id="JBGBZJ010000001">
    <property type="protein sequence ID" value="MEY9451231.1"/>
    <property type="molecule type" value="Genomic_DNA"/>
</dbReference>
<proteinExistence type="predicted"/>
<dbReference type="Gene3D" id="3.40.50.2000">
    <property type="entry name" value="Glycogen Phosphorylase B"/>
    <property type="match status" value="2"/>
</dbReference>
<dbReference type="Proteomes" id="UP001565369">
    <property type="component" value="Unassembled WGS sequence"/>
</dbReference>
<dbReference type="PANTHER" id="PTHR41244:SF1">
    <property type="entry name" value="GLYCOSYLTRANSFERASE"/>
    <property type="match status" value="1"/>
</dbReference>
<sequence length="1320" mass="149061">MADFLSKLARDAGQREPRTRRSAAARLQSRSEPGATKLNSSAKELATEGPASRQTEPPREVEQPAPATDLGDAARTLKGLGLFDEEFYAASYPDVIAVGADPFEHFFLYGYREGRKPNPIFDPIWYVTTYPDVQDTGVHPFLHYAMVGERDGRRPSPYFQPAWYREKYGIPEGESPLAHYLKNRLGPFSPIPEFDAQYYLQVYQDVAAAGVDPFEHFIFHGYKEGRNPSADFDTKFYIQRYFKGKTDQNPLLHYLEHRHEDGIYPSPPENEATIPAEIKRFTRPSPLFEELRPLPPGAKPRAKVLAYYLTQFHAFPENDRWWGTGFTEWTNIARGIPRFKDHYQPRIPRDLGFYSLADIETMRKQAKFAKAAGIHGFVYYYYWFNGKRLLEKPLEQFLKTLDINMPFCLMWANENWTRRWDGMEGEVLISQDYLSDDDDRLLSDFNRHFKDKRYIRVQGRPLLMIYRPRLIPDTANAIARWRTIFAKRFNEDPIIIMSQSFDDYDPTANGMDGVIEFPPHKLTKHVPLVNSEAKILDDTYAGQIYSYDDVAKYSLNEPRPKFPLIKTVLPSWDNDARRQGAGLVIQGSTPQKYEAWLSALIEQAQTHTFFGESFVCINAWNEWCEGAYLEPDLHFGSAYLNATARAATGLTRDLSVPKILLVGHDAFPSGAQHLLLNIGKTLRSAFNIEIDFLLLQGGAMEAEYASVAPLTVLKQASEIPAILRHFREKGFTAAFANTAASGRAAKFLVEMGFRTVSLVHELPRILHEKHLEEVARAAIESAHRVVFASDFVRDKLVEALGLDRTDERFLIRAQGSYKQIEPAPTEAGHVRKEFGIAAADKMVLGVGYADLRKGFDLFLQVWNLVRRRNGNVHFCWAGGIDPGLLEWLGPEIRQAEATGHFHLAGYRSDMQALYSASDVYALTSREDPFPTVALEALSVGVPVVAFQNSGGIPGFLLTENIGRVVPYCDVRAMAQAVEDFLRWTPSDAERTHMTEIIQTKFAFSDYVRDLLRLAVPSLPTVSVAVPNYNYAHCLPERLYTIFDQNHPVEEVIVLDDCSSDDSISVIVKLADQRQRDLTLVINEQNSGSVFAQWAKAGEMAKGEFLWIAEADDLSEPTFISSLLALMSGDPDIALGFTDSKSIDADGAHLYASYKPYYATIEPGALSRTDVFDGRDFVARYLGVRNTILNVSSVLWRREALLRALNACRDRLKELRMAGDWLLYLEALDMPGAKIVYIGDPLNVHRRHAASVTHSLKAQKHVEEIETIHRLARERFGFGERELGAQTIYLQEVSAQLLATAADAAKPKRAAKAAARAAAER</sequence>
<name>A0ABV4FJT2_9BRAD</name>
<dbReference type="Gene3D" id="3.90.550.10">
    <property type="entry name" value="Spore Coat Polysaccharide Biosynthesis Protein SpsA, Chain A"/>
    <property type="match status" value="1"/>
</dbReference>
<dbReference type="InterPro" id="IPR001173">
    <property type="entry name" value="Glyco_trans_2-like"/>
</dbReference>
<dbReference type="Pfam" id="PF14307">
    <property type="entry name" value="Glyco_tran_WbsX"/>
    <property type="match status" value="1"/>
</dbReference>
<gene>
    <name evidence="4" type="ORF">ABIG07_000179</name>
</gene>
<dbReference type="PANTHER" id="PTHR41244">
    <property type="entry name" value="RHAMNAN SYNTHESIS F"/>
    <property type="match status" value="1"/>
</dbReference>
<dbReference type="Pfam" id="PF00534">
    <property type="entry name" value="Glycos_transf_1"/>
    <property type="match status" value="1"/>
</dbReference>
<protein>
    <submittedName>
        <fullName evidence="4">Glycosyltransferase involved in cell wall biosynthesis</fullName>
    </submittedName>
</protein>
<feature type="domain" description="Glycosyltransferase 2-like" evidence="3">
    <location>
        <begin position="1022"/>
        <end position="1150"/>
    </location>
</feature>
<feature type="domain" description="Glycosyl transferase family 1" evidence="2">
    <location>
        <begin position="831"/>
        <end position="983"/>
    </location>
</feature>
<evidence type="ECO:0000313" key="5">
    <source>
        <dbReference type="Proteomes" id="UP001565369"/>
    </source>
</evidence>